<protein>
    <submittedName>
        <fullName evidence="3">Uncharacterized protein</fullName>
    </submittedName>
</protein>
<comment type="caution">
    <text evidence="3">The sequence shown here is derived from an EMBL/GenBank/DDBJ whole genome shotgun (WGS) entry which is preliminary data.</text>
</comment>
<feature type="region of interest" description="Disordered" evidence="2">
    <location>
        <begin position="483"/>
        <end position="503"/>
    </location>
</feature>
<feature type="compositionally biased region" description="Polar residues" evidence="2">
    <location>
        <begin position="7"/>
        <end position="21"/>
    </location>
</feature>
<feature type="compositionally biased region" description="Low complexity" evidence="2">
    <location>
        <begin position="484"/>
        <end position="503"/>
    </location>
</feature>
<feature type="region of interest" description="Disordered" evidence="2">
    <location>
        <begin position="178"/>
        <end position="201"/>
    </location>
</feature>
<feature type="compositionally biased region" description="Acidic residues" evidence="2">
    <location>
        <begin position="563"/>
        <end position="583"/>
    </location>
</feature>
<name>A0A5N5DAY3_9PEZI</name>
<feature type="coiled-coil region" evidence="1">
    <location>
        <begin position="377"/>
        <end position="404"/>
    </location>
</feature>
<sequence>MADDNQARSQEQQLPPDQQGSGAKVPAPKDKNCPFCHQAFTSSSLGRHLDLYIKPKNPKAPDGIHNVDEIRRMRGGITRRQARNSLAKKGDSSGGSTPVSSQQQQPPPPPPTAPQQVPVASQQQQQQQAPQQGHQHNPSVSAVSADTASPVITQSPTLNMPASGQKLRFQFNQPSWTSTGVINNLPPRASVSSETGKTRHELQKRGLENRQIISDELDHGKAAELALKEVLASVRDASARSAGVNLFDFDPYTLSFPSLCLHILPAPATLFSPSPFPNSESWSISPPGQKQFDALNKNIRDRLVQRQRHSQLFGATNPLATTPSASAASPLPTPPLGGFDPDPQRLFQHLQEAYNHWKSLSDKQRQETWTLEILRSYTRADESRREAENSLASARKEIEALKNNRWINMGMASSTTSAYGAGAAQSPGSSLALSSDTFKELAGKQSQGLDPRTWDYEKLMEKWTTVVKENKKTMLGLANQRSLSTGSVPASTPVSTTSMSTATGNTTPISCGGNMISTSLHHVGINGTSAGAMGTPTTLVAPPLATNGFPASQNSRDGVVDSDATDVIDPDGDEDDADADADAETVISPENAPQQQQPPSLQQQQQSHAQRQQHGHHPQLSQHHPPQHPQQHPPHPQHPQHPQHPSPLHQTLPPQQLTQQQLSQQPLGTPSLPGQPPQHQHSQPPTPHTQQPPPPQHAQAWPGMGAPTHPSTHFPGLQGMTGLPQAGKGPRILPETTGSVVGTVGPNGALMEGIELQAHPGNVGGPDAFMTGAPGWG</sequence>
<dbReference type="EMBL" id="VCHE01000039">
    <property type="protein sequence ID" value="KAB2574831.1"/>
    <property type="molecule type" value="Genomic_DNA"/>
</dbReference>
<reference evidence="3 4" key="1">
    <citation type="journal article" date="2019" name="Sci. Rep.">
        <title>A multi-omics analysis of the grapevine pathogen Lasiodiplodia theobromae reveals that temperature affects the expression of virulence- and pathogenicity-related genes.</title>
        <authorList>
            <person name="Felix C."/>
            <person name="Meneses R."/>
            <person name="Goncalves M.F.M."/>
            <person name="Tilleman L."/>
            <person name="Duarte A.S."/>
            <person name="Jorrin-Novo J.V."/>
            <person name="Van de Peer Y."/>
            <person name="Deforce D."/>
            <person name="Van Nieuwerburgh F."/>
            <person name="Esteves A.C."/>
            <person name="Alves A."/>
        </authorList>
    </citation>
    <scope>NUCLEOTIDE SEQUENCE [LARGE SCALE GENOMIC DNA]</scope>
    <source>
        <strain evidence="3 4">LA-SOL3</strain>
    </source>
</reference>
<keyword evidence="4" id="KW-1185">Reference proteome</keyword>
<dbReference type="OrthoDB" id="3905365at2759"/>
<feature type="compositionally biased region" description="Low complexity" evidence="2">
    <location>
        <begin position="318"/>
        <end position="330"/>
    </location>
</feature>
<feature type="compositionally biased region" description="Low complexity" evidence="2">
    <location>
        <begin position="114"/>
        <end position="132"/>
    </location>
</feature>
<gene>
    <name evidence="3" type="ORF">DBV05_g6575</name>
</gene>
<evidence type="ECO:0000256" key="2">
    <source>
        <dbReference type="SAM" id="MobiDB-lite"/>
    </source>
</evidence>
<feature type="region of interest" description="Disordered" evidence="2">
    <location>
        <begin position="53"/>
        <end position="147"/>
    </location>
</feature>
<feature type="region of interest" description="Disordered" evidence="2">
    <location>
        <begin position="544"/>
        <end position="731"/>
    </location>
</feature>
<feature type="compositionally biased region" description="Pro residues" evidence="2">
    <location>
        <begin position="684"/>
        <end position="696"/>
    </location>
</feature>
<proteinExistence type="predicted"/>
<dbReference type="AlphaFoldDB" id="A0A5N5DAY3"/>
<feature type="compositionally biased region" description="Low complexity" evidence="2">
    <location>
        <begin position="592"/>
        <end position="610"/>
    </location>
</feature>
<feature type="compositionally biased region" description="Low complexity" evidence="2">
    <location>
        <begin position="646"/>
        <end position="683"/>
    </location>
</feature>
<dbReference type="Proteomes" id="UP000325902">
    <property type="component" value="Unassembled WGS sequence"/>
</dbReference>
<feature type="region of interest" description="Disordered" evidence="2">
    <location>
        <begin position="1"/>
        <end position="34"/>
    </location>
</feature>
<evidence type="ECO:0000256" key="1">
    <source>
        <dbReference type="SAM" id="Coils"/>
    </source>
</evidence>
<keyword evidence="1" id="KW-0175">Coiled coil</keyword>
<evidence type="ECO:0000313" key="3">
    <source>
        <dbReference type="EMBL" id="KAB2574831.1"/>
    </source>
</evidence>
<feature type="compositionally biased region" description="Pro residues" evidence="2">
    <location>
        <begin position="627"/>
        <end position="645"/>
    </location>
</feature>
<accession>A0A5N5DAY3</accession>
<evidence type="ECO:0000313" key="4">
    <source>
        <dbReference type="Proteomes" id="UP000325902"/>
    </source>
</evidence>
<feature type="region of interest" description="Disordered" evidence="2">
    <location>
        <begin position="314"/>
        <end position="338"/>
    </location>
</feature>
<feature type="compositionally biased region" description="Polar residues" evidence="2">
    <location>
        <begin position="133"/>
        <end position="147"/>
    </location>
</feature>
<organism evidence="3 4">
    <name type="scientific">Lasiodiplodia theobromae</name>
    <dbReference type="NCBI Taxonomy" id="45133"/>
    <lineage>
        <taxon>Eukaryota</taxon>
        <taxon>Fungi</taxon>
        <taxon>Dikarya</taxon>
        <taxon>Ascomycota</taxon>
        <taxon>Pezizomycotina</taxon>
        <taxon>Dothideomycetes</taxon>
        <taxon>Dothideomycetes incertae sedis</taxon>
        <taxon>Botryosphaeriales</taxon>
        <taxon>Botryosphaeriaceae</taxon>
        <taxon>Lasiodiplodia</taxon>
    </lineage>
</organism>